<feature type="compositionally biased region" description="Basic and acidic residues" evidence="1">
    <location>
        <begin position="130"/>
        <end position="151"/>
    </location>
</feature>
<reference evidence="3" key="2">
    <citation type="submission" date="2020-02" db="EMBL/GenBank/DDBJ databases">
        <authorList>
            <person name="Gilchrist C.L.M."/>
            <person name="Chooi Y.-H."/>
        </authorList>
    </citation>
    <scope>NUCLEOTIDE SEQUENCE</scope>
    <source>
        <strain evidence="3">MST-FP2251</strain>
    </source>
</reference>
<dbReference type="Pfam" id="PF15377">
    <property type="entry name" value="DUF4604"/>
    <property type="match status" value="1"/>
</dbReference>
<reference evidence="3" key="1">
    <citation type="journal article" date="2019" name="Beilstein J. Org. Chem.">
        <title>Nanangenines: drimane sesquiterpenoids as the dominant metabolite cohort of a novel Australian fungus, Aspergillus nanangensis.</title>
        <authorList>
            <person name="Lacey H.J."/>
            <person name="Gilchrist C.L.M."/>
            <person name="Crombie A."/>
            <person name="Kalaitzis J.A."/>
            <person name="Vuong D."/>
            <person name="Rutledge P.J."/>
            <person name="Turner P."/>
            <person name="Pitt J.I."/>
            <person name="Lacey E."/>
            <person name="Chooi Y.H."/>
            <person name="Piggott A.M."/>
        </authorList>
    </citation>
    <scope>NUCLEOTIDE SEQUENCE</scope>
    <source>
        <strain evidence="3">MST-FP2251</strain>
    </source>
</reference>
<evidence type="ECO:0000313" key="3">
    <source>
        <dbReference type="EMBL" id="KAF9891791.1"/>
    </source>
</evidence>
<accession>A0AAD4GWF2</accession>
<keyword evidence="4" id="KW-1185">Reference proteome</keyword>
<feature type="compositionally biased region" description="Basic and acidic residues" evidence="1">
    <location>
        <begin position="30"/>
        <end position="46"/>
    </location>
</feature>
<evidence type="ECO:0000259" key="2">
    <source>
        <dbReference type="Pfam" id="PF15377"/>
    </source>
</evidence>
<feature type="compositionally biased region" description="Acidic residues" evidence="1">
    <location>
        <begin position="47"/>
        <end position="61"/>
    </location>
</feature>
<feature type="compositionally biased region" description="Basic residues" evidence="1">
    <location>
        <begin position="152"/>
        <end position="162"/>
    </location>
</feature>
<dbReference type="Proteomes" id="UP001194746">
    <property type="component" value="Unassembled WGS sequence"/>
</dbReference>
<feature type="compositionally biased region" description="Basic and acidic residues" evidence="1">
    <location>
        <begin position="1"/>
        <end position="14"/>
    </location>
</feature>
<dbReference type="AlphaFoldDB" id="A0AAD4GWF2"/>
<protein>
    <recommendedName>
        <fullName evidence="2">DUF4604 domain-containing protein</fullName>
    </recommendedName>
</protein>
<feature type="domain" description="DUF4604" evidence="2">
    <location>
        <begin position="6"/>
        <end position="168"/>
    </location>
</feature>
<sequence>MSFKAKDLAYDAKEPAFLQKLRGQYGSQDGRLERPTTRPRKPKADTGDDDDEPTYVDEETNEVITKEDYAALVRGNDQQDPEGNGKSAADQTSPEDVEDKPTAEKDAPISKQAIAEIGGPKKRKQAKVVVGEDHPPAGDETENAPRKDPGSRKPKQKKKKIKLSFDDET</sequence>
<dbReference type="InterPro" id="IPR027911">
    <property type="entry name" value="DUF4604"/>
</dbReference>
<name>A0AAD4GWF2_ASPNN</name>
<organism evidence="3 4">
    <name type="scientific">Aspergillus nanangensis</name>
    <dbReference type="NCBI Taxonomy" id="2582783"/>
    <lineage>
        <taxon>Eukaryota</taxon>
        <taxon>Fungi</taxon>
        <taxon>Dikarya</taxon>
        <taxon>Ascomycota</taxon>
        <taxon>Pezizomycotina</taxon>
        <taxon>Eurotiomycetes</taxon>
        <taxon>Eurotiomycetidae</taxon>
        <taxon>Eurotiales</taxon>
        <taxon>Aspergillaceae</taxon>
        <taxon>Aspergillus</taxon>
        <taxon>Aspergillus subgen. Circumdati</taxon>
    </lineage>
</organism>
<feature type="region of interest" description="Disordered" evidence="1">
    <location>
        <begin position="1"/>
        <end position="169"/>
    </location>
</feature>
<feature type="compositionally biased region" description="Basic and acidic residues" evidence="1">
    <location>
        <begin position="99"/>
        <end position="108"/>
    </location>
</feature>
<dbReference type="EMBL" id="VCAU01000016">
    <property type="protein sequence ID" value="KAF9891791.1"/>
    <property type="molecule type" value="Genomic_DNA"/>
</dbReference>
<gene>
    <name evidence="3" type="ORF">FE257_003272</name>
</gene>
<evidence type="ECO:0000313" key="4">
    <source>
        <dbReference type="Proteomes" id="UP001194746"/>
    </source>
</evidence>
<proteinExistence type="predicted"/>
<comment type="caution">
    <text evidence="3">The sequence shown here is derived from an EMBL/GenBank/DDBJ whole genome shotgun (WGS) entry which is preliminary data.</text>
</comment>
<evidence type="ECO:0000256" key="1">
    <source>
        <dbReference type="SAM" id="MobiDB-lite"/>
    </source>
</evidence>